<dbReference type="EMBL" id="LTBM01000003">
    <property type="protein sequence ID" value="KXT29286.1"/>
    <property type="molecule type" value="Genomic_DNA"/>
</dbReference>
<evidence type="ECO:0000313" key="10">
    <source>
        <dbReference type="Proteomes" id="UP000070069"/>
    </source>
</evidence>
<dbReference type="PROSITE" id="PS51913">
    <property type="entry name" value="HTH_HARE"/>
    <property type="match status" value="1"/>
</dbReference>
<dbReference type="EMBL" id="JHUK01000005">
    <property type="protein sequence ID" value="RAM57678.1"/>
    <property type="molecule type" value="Genomic_DNA"/>
</dbReference>
<feature type="domain" description="HTH HARE-type" evidence="7">
    <location>
        <begin position="11"/>
        <end position="77"/>
    </location>
</feature>
<evidence type="ECO:0000313" key="11">
    <source>
        <dbReference type="Proteomes" id="UP000249343"/>
    </source>
</evidence>
<dbReference type="InterPro" id="IPR038087">
    <property type="entry name" value="RNAP_delta_N_dom_sf"/>
</dbReference>
<name>A0A139JQY7_9MOLU</name>
<keyword evidence="11" id="KW-1185">Reference proteome</keyword>
<evidence type="ECO:0000256" key="5">
    <source>
        <dbReference type="ARBA" id="ARBA00023163"/>
    </source>
</evidence>
<dbReference type="RefSeq" id="WP_083515901.1">
    <property type="nucleotide sequence ID" value="NZ_JHUK01000005.1"/>
</dbReference>
<dbReference type="PATRIC" id="fig|203274.3.peg.337"/>
<dbReference type="InterPro" id="IPR029757">
    <property type="entry name" value="RpoE"/>
</dbReference>
<keyword evidence="5" id="KW-0804">Transcription</keyword>
<evidence type="ECO:0000259" key="7">
    <source>
        <dbReference type="PROSITE" id="PS51913"/>
    </source>
</evidence>
<keyword evidence="3" id="KW-0808">Transferase</keyword>
<dbReference type="OrthoDB" id="401223at2"/>
<dbReference type="GO" id="GO:0000428">
    <property type="term" value="C:DNA-directed RNA polymerase complex"/>
    <property type="evidence" value="ECO:0007669"/>
    <property type="project" value="UniProtKB-KW"/>
</dbReference>
<keyword evidence="4" id="KW-0548">Nucleotidyltransferase</keyword>
<protein>
    <recommendedName>
        <fullName evidence="6">RNAP delta factor</fullName>
    </recommendedName>
</protein>
<dbReference type="Gene3D" id="1.10.10.1250">
    <property type="entry name" value="RNA polymerase, subunit delta, N-terminal domain"/>
    <property type="match status" value="1"/>
</dbReference>
<evidence type="ECO:0000313" key="8">
    <source>
        <dbReference type="EMBL" id="KXT29286.1"/>
    </source>
</evidence>
<dbReference type="GO" id="GO:0006351">
    <property type="term" value="P:DNA-templated transcription"/>
    <property type="evidence" value="ECO:0007669"/>
    <property type="project" value="InterPro"/>
</dbReference>
<accession>A0A139JQY7</accession>
<comment type="caution">
    <text evidence="8">The sequence shown here is derived from an EMBL/GenBank/DDBJ whole genome shotgun (WGS) entry which is preliminary data.</text>
</comment>
<sequence>MKKNEKYNLEKSMLDIASEILQKNKKPISIYKLIEKVFKIKKINTQKKEKFSQLYLDIVLSGNFVFHGNNLWSTKEDFLNLWDQEHFHNIPDENNDNIKKEEIEKKIFNFDDFILNKNESEENDSEETEIDASISEENFYLDIDDKNILENDEKEKNDDIDDI</sequence>
<dbReference type="AlphaFoldDB" id="A0A139JQY7"/>
<dbReference type="Proteomes" id="UP000070069">
    <property type="component" value="Unassembled WGS sequence"/>
</dbReference>
<reference evidence="9 11" key="1">
    <citation type="submission" date="2014-04" db="EMBL/GenBank/DDBJ databases">
        <title>Genome study of Napier grass stunt phytoplasma.</title>
        <authorList>
            <person name="Kawicha P."/>
            <person name="Dickinson M."/>
            <person name="Hodgetts J."/>
        </authorList>
    </citation>
    <scope>NUCLEOTIDE SEQUENCE [LARGE SCALE GENOMIC DNA]</scope>
    <source>
        <strain evidence="9 11">NGS-S10</strain>
    </source>
</reference>
<dbReference type="Proteomes" id="UP000249343">
    <property type="component" value="Unassembled WGS sequence"/>
</dbReference>
<evidence type="ECO:0000256" key="1">
    <source>
        <dbReference type="ARBA" id="ARBA00009828"/>
    </source>
</evidence>
<evidence type="ECO:0000256" key="3">
    <source>
        <dbReference type="ARBA" id="ARBA00022679"/>
    </source>
</evidence>
<dbReference type="NCBIfam" id="TIGR04567">
    <property type="entry name" value="RNAP_delt_lowGC"/>
    <property type="match status" value="1"/>
</dbReference>
<evidence type="ECO:0000256" key="4">
    <source>
        <dbReference type="ARBA" id="ARBA00022695"/>
    </source>
</evidence>
<keyword evidence="2 8" id="KW-0240">DNA-directed RNA polymerase</keyword>
<reference evidence="8 10" key="2">
    <citation type="submission" date="2016-02" db="EMBL/GenBank/DDBJ databases">
        <title>A draft genome sequence of Candidatus Phytoplasma oryzae strain Mbita1, the causative agent of Napier Grass stunt disease in Kenya.</title>
        <authorList>
            <person name="Fischer A."/>
            <person name="Santa-Cruz I."/>
            <person name="Wambua L."/>
            <person name="Olds C."/>
            <person name="Midega C."/>
            <person name="Dickinson M."/>
            <person name="Kawicha P."/>
            <person name="Khan Z."/>
            <person name="Masiga D."/>
            <person name="Jores J."/>
            <person name="Bernd S."/>
        </authorList>
    </citation>
    <scope>NUCLEOTIDE SEQUENCE [LARGE SCALE GENOMIC DNA]</scope>
    <source>
        <strain evidence="8">Mbita1</strain>
    </source>
</reference>
<proteinExistence type="inferred from homology"/>
<evidence type="ECO:0000256" key="2">
    <source>
        <dbReference type="ARBA" id="ARBA00022478"/>
    </source>
</evidence>
<dbReference type="InterPro" id="IPR007759">
    <property type="entry name" value="Asxl_HARE-HTH"/>
</dbReference>
<dbReference type="GO" id="GO:0006355">
    <property type="term" value="P:regulation of DNA-templated transcription"/>
    <property type="evidence" value="ECO:0007669"/>
    <property type="project" value="InterPro"/>
</dbReference>
<gene>
    <name evidence="8" type="ORF">AXA84_0180</name>
    <name evidence="9" type="ORF">DH96_02175</name>
</gene>
<organism evidence="8 10">
    <name type="scientific">Candidatus Phytoplasma oryzae</name>
    <dbReference type="NCBI Taxonomy" id="203274"/>
    <lineage>
        <taxon>Bacteria</taxon>
        <taxon>Bacillati</taxon>
        <taxon>Mycoplasmatota</taxon>
        <taxon>Mollicutes</taxon>
        <taxon>Acholeplasmatales</taxon>
        <taxon>Acholeplasmataceae</taxon>
        <taxon>Candidatus Phytoplasma</taxon>
        <taxon>16SrXI (Rice yellow dwarf group)</taxon>
    </lineage>
</organism>
<dbReference type="GO" id="GO:0016779">
    <property type="term" value="F:nucleotidyltransferase activity"/>
    <property type="evidence" value="ECO:0007669"/>
    <property type="project" value="UniProtKB-KW"/>
</dbReference>
<comment type="similarity">
    <text evidence="1">Belongs to the RpoE family.</text>
</comment>
<evidence type="ECO:0000313" key="9">
    <source>
        <dbReference type="EMBL" id="RAM57678.1"/>
    </source>
</evidence>
<evidence type="ECO:0000256" key="6">
    <source>
        <dbReference type="ARBA" id="ARBA00031937"/>
    </source>
</evidence>